<keyword evidence="3" id="KW-1185">Reference proteome</keyword>
<name>A0A1D8GG71_9FIRM</name>
<sequence length="155" mass="17790">MDWIGFFTILILLLLIAGWQVVKKRVSFADAMMAHMAVTLSFAFDMIICKQLKMYHYVSCKYGAVNSLLVGLLAFPAISIIFTSFLPKTKMKIGMYIGIWTIALTLLELYIAKPLDIILYDKWRILPWSPVVYIVSFILLLGYRKIILNHVKHGN</sequence>
<dbReference type="Proteomes" id="UP000095743">
    <property type="component" value="Chromosome"/>
</dbReference>
<keyword evidence="1" id="KW-1133">Transmembrane helix</keyword>
<dbReference type="RefSeq" id="WP_069976052.1">
    <property type="nucleotide sequence ID" value="NZ_CP017269.1"/>
</dbReference>
<protein>
    <submittedName>
        <fullName evidence="2">Uncharacterized protein</fullName>
    </submittedName>
</protein>
<evidence type="ECO:0000256" key="1">
    <source>
        <dbReference type="SAM" id="Phobius"/>
    </source>
</evidence>
<evidence type="ECO:0000313" key="2">
    <source>
        <dbReference type="EMBL" id="AOT69896.1"/>
    </source>
</evidence>
<dbReference type="EMBL" id="CP017269">
    <property type="protein sequence ID" value="AOT69896.1"/>
    <property type="molecule type" value="Genomic_DNA"/>
</dbReference>
<keyword evidence="1" id="KW-0812">Transmembrane</keyword>
<feature type="transmembrane region" description="Helical" evidence="1">
    <location>
        <begin position="6"/>
        <end position="22"/>
    </location>
</feature>
<keyword evidence="1" id="KW-0472">Membrane</keyword>
<feature type="transmembrane region" description="Helical" evidence="1">
    <location>
        <begin position="93"/>
        <end position="113"/>
    </location>
</feature>
<organism evidence="2 3">
    <name type="scientific">Geosporobacter ferrireducens</name>
    <dbReference type="NCBI Taxonomy" id="1424294"/>
    <lineage>
        <taxon>Bacteria</taxon>
        <taxon>Bacillati</taxon>
        <taxon>Bacillota</taxon>
        <taxon>Clostridia</taxon>
        <taxon>Peptostreptococcales</taxon>
        <taxon>Thermotaleaceae</taxon>
        <taxon>Geosporobacter</taxon>
    </lineage>
</organism>
<reference evidence="2 3" key="1">
    <citation type="submission" date="2016-09" db="EMBL/GenBank/DDBJ databases">
        <title>Genomic analysis reveals versatility of anaerobic energy metabolism of Geosporobacter ferrireducens IRF9 of phylum Firmicutes.</title>
        <authorList>
            <person name="Kim S.-J."/>
        </authorList>
    </citation>
    <scope>NUCLEOTIDE SEQUENCE [LARGE SCALE GENOMIC DNA]</scope>
    <source>
        <strain evidence="2 3">IRF9</strain>
    </source>
</reference>
<evidence type="ECO:0000313" key="3">
    <source>
        <dbReference type="Proteomes" id="UP000095743"/>
    </source>
</evidence>
<dbReference type="STRING" id="1424294.Gferi_10070"/>
<accession>A0A1D8GG71</accession>
<feature type="transmembrane region" description="Helical" evidence="1">
    <location>
        <begin position="29"/>
        <end position="48"/>
    </location>
</feature>
<gene>
    <name evidence="2" type="ORF">Gferi_10070</name>
</gene>
<dbReference type="AlphaFoldDB" id="A0A1D8GG71"/>
<dbReference type="KEGG" id="gfe:Gferi_10070"/>
<feature type="transmembrane region" description="Helical" evidence="1">
    <location>
        <begin position="68"/>
        <end position="86"/>
    </location>
</feature>
<proteinExistence type="predicted"/>
<feature type="transmembrane region" description="Helical" evidence="1">
    <location>
        <begin position="125"/>
        <end position="143"/>
    </location>
</feature>
<dbReference type="OrthoDB" id="2083084at2"/>